<dbReference type="Pfam" id="PF00800">
    <property type="entry name" value="PDT"/>
    <property type="match status" value="1"/>
</dbReference>
<dbReference type="Proteomes" id="UP000178254">
    <property type="component" value="Unassembled WGS sequence"/>
</dbReference>
<keyword evidence="3" id="KW-0028">Amino-acid biosynthesis</keyword>
<dbReference type="SUPFAM" id="SSF53850">
    <property type="entry name" value="Periplasmic binding protein-like II"/>
    <property type="match status" value="1"/>
</dbReference>
<dbReference type="CDD" id="cd13631">
    <property type="entry name" value="PBP2_Ct-PDT_like"/>
    <property type="match status" value="1"/>
</dbReference>
<dbReference type="EMBL" id="MFRE01000015">
    <property type="protein sequence ID" value="OGH93902.1"/>
    <property type="molecule type" value="Genomic_DNA"/>
</dbReference>
<dbReference type="STRING" id="1798709.A2538_03475"/>
<evidence type="ECO:0000259" key="8">
    <source>
        <dbReference type="PROSITE" id="PS51171"/>
    </source>
</evidence>
<evidence type="ECO:0000256" key="5">
    <source>
        <dbReference type="ARBA" id="ARBA00023222"/>
    </source>
</evidence>
<dbReference type="PANTHER" id="PTHR21022">
    <property type="entry name" value="PREPHENATE DEHYDRATASE P PROTEIN"/>
    <property type="match status" value="1"/>
</dbReference>
<organism evidence="9 10">
    <name type="scientific">Candidatus Magasanikbacteria bacterium RIFOXYD2_FULL_41_14</name>
    <dbReference type="NCBI Taxonomy" id="1798709"/>
    <lineage>
        <taxon>Bacteria</taxon>
        <taxon>Candidatus Magasanikiibacteriota</taxon>
    </lineage>
</organism>
<comment type="catalytic activity">
    <reaction evidence="7">
        <text>prephenate + H(+) = 3-phenylpyruvate + CO2 + H2O</text>
        <dbReference type="Rhea" id="RHEA:21648"/>
        <dbReference type="ChEBI" id="CHEBI:15377"/>
        <dbReference type="ChEBI" id="CHEBI:15378"/>
        <dbReference type="ChEBI" id="CHEBI:16526"/>
        <dbReference type="ChEBI" id="CHEBI:18005"/>
        <dbReference type="ChEBI" id="CHEBI:29934"/>
        <dbReference type="EC" id="4.2.1.51"/>
    </reaction>
</comment>
<keyword evidence="5" id="KW-0584">Phenylalanine biosynthesis</keyword>
<evidence type="ECO:0000256" key="6">
    <source>
        <dbReference type="ARBA" id="ARBA00023239"/>
    </source>
</evidence>
<evidence type="ECO:0000256" key="4">
    <source>
        <dbReference type="ARBA" id="ARBA00023141"/>
    </source>
</evidence>
<evidence type="ECO:0000256" key="3">
    <source>
        <dbReference type="ARBA" id="ARBA00022605"/>
    </source>
</evidence>
<comment type="pathway">
    <text evidence="1">Amino-acid biosynthesis; L-phenylalanine biosynthesis; phenylpyruvate from prephenate: step 1/1.</text>
</comment>
<sequence>MTKIPLEKIRLGVSGDAGSFSEEAGRLYAGREGIDAEIIFAIDMEGVLARLDRAEIDLGIFPVVNSQGGLVTQAFEAMGRHEFKLVSELWLEVQQCLMVLPGLRRTEIKNIATHPQAIAQCQRFIKREFPEAKIIEWADTAKAARDLQAGLLPAATAVIAPARAATLYGLELLESNIQDMRPNLTTFIIVKR</sequence>
<gene>
    <name evidence="9" type="ORF">A2538_03475</name>
</gene>
<dbReference type="Gene3D" id="3.40.190.10">
    <property type="entry name" value="Periplasmic binding protein-like II"/>
    <property type="match status" value="2"/>
</dbReference>
<comment type="caution">
    <text evidence="9">The sequence shown here is derived from an EMBL/GenBank/DDBJ whole genome shotgun (WGS) entry which is preliminary data.</text>
</comment>
<feature type="domain" description="Prephenate dehydratase" evidence="8">
    <location>
        <begin position="10"/>
        <end position="192"/>
    </location>
</feature>
<evidence type="ECO:0000313" key="10">
    <source>
        <dbReference type="Proteomes" id="UP000178254"/>
    </source>
</evidence>
<dbReference type="InterPro" id="IPR001086">
    <property type="entry name" value="Preph_deHydtase"/>
</dbReference>
<dbReference type="EC" id="4.2.1.51" evidence="2"/>
<keyword evidence="4" id="KW-0057">Aromatic amino acid biosynthesis</keyword>
<dbReference type="UniPathway" id="UPA00121">
    <property type="reaction ID" value="UER00345"/>
</dbReference>
<proteinExistence type="predicted"/>
<dbReference type="PANTHER" id="PTHR21022:SF19">
    <property type="entry name" value="PREPHENATE DEHYDRATASE-RELATED"/>
    <property type="match status" value="1"/>
</dbReference>
<dbReference type="GO" id="GO:0004664">
    <property type="term" value="F:prephenate dehydratase activity"/>
    <property type="evidence" value="ECO:0007669"/>
    <property type="project" value="UniProtKB-EC"/>
</dbReference>
<dbReference type="GO" id="GO:0009094">
    <property type="term" value="P:L-phenylalanine biosynthetic process"/>
    <property type="evidence" value="ECO:0007669"/>
    <property type="project" value="UniProtKB-UniPathway"/>
</dbReference>
<protein>
    <recommendedName>
        <fullName evidence="2">prephenate dehydratase</fullName>
        <ecNumber evidence="2">4.2.1.51</ecNumber>
    </recommendedName>
</protein>
<reference evidence="9 10" key="1">
    <citation type="journal article" date="2016" name="Nat. Commun.">
        <title>Thousands of microbial genomes shed light on interconnected biogeochemical processes in an aquifer system.</title>
        <authorList>
            <person name="Anantharaman K."/>
            <person name="Brown C.T."/>
            <person name="Hug L.A."/>
            <person name="Sharon I."/>
            <person name="Castelle C.J."/>
            <person name="Probst A.J."/>
            <person name="Thomas B.C."/>
            <person name="Singh A."/>
            <person name="Wilkins M.J."/>
            <person name="Karaoz U."/>
            <person name="Brodie E.L."/>
            <person name="Williams K.H."/>
            <person name="Hubbard S.S."/>
            <person name="Banfield J.F."/>
        </authorList>
    </citation>
    <scope>NUCLEOTIDE SEQUENCE [LARGE SCALE GENOMIC DNA]</scope>
</reference>
<dbReference type="PROSITE" id="PS51171">
    <property type="entry name" value="PREPHENATE_DEHYDR_3"/>
    <property type="match status" value="1"/>
</dbReference>
<evidence type="ECO:0000256" key="1">
    <source>
        <dbReference type="ARBA" id="ARBA00004741"/>
    </source>
</evidence>
<dbReference type="GO" id="GO:0005737">
    <property type="term" value="C:cytoplasm"/>
    <property type="evidence" value="ECO:0007669"/>
    <property type="project" value="TreeGrafter"/>
</dbReference>
<evidence type="ECO:0000313" key="9">
    <source>
        <dbReference type="EMBL" id="OGH93902.1"/>
    </source>
</evidence>
<keyword evidence="6" id="KW-0456">Lyase</keyword>
<evidence type="ECO:0000256" key="7">
    <source>
        <dbReference type="ARBA" id="ARBA00047848"/>
    </source>
</evidence>
<accession>A0A1F6PCL1</accession>
<name>A0A1F6PCL1_9BACT</name>
<evidence type="ECO:0000256" key="2">
    <source>
        <dbReference type="ARBA" id="ARBA00013147"/>
    </source>
</evidence>
<dbReference type="AlphaFoldDB" id="A0A1F6PCL1"/>